<reference evidence="2 3" key="1">
    <citation type="journal article" date="2020" name="Cell">
        <title>Large-Scale Comparative Analyses of Tick Genomes Elucidate Their Genetic Diversity and Vector Capacities.</title>
        <authorList>
            <consortium name="Tick Genome and Microbiome Consortium (TIGMIC)"/>
            <person name="Jia N."/>
            <person name="Wang J."/>
            <person name="Shi W."/>
            <person name="Du L."/>
            <person name="Sun Y."/>
            <person name="Zhan W."/>
            <person name="Jiang J.F."/>
            <person name="Wang Q."/>
            <person name="Zhang B."/>
            <person name="Ji P."/>
            <person name="Bell-Sakyi L."/>
            <person name="Cui X.M."/>
            <person name="Yuan T.T."/>
            <person name="Jiang B.G."/>
            <person name="Yang W.F."/>
            <person name="Lam T.T."/>
            <person name="Chang Q.C."/>
            <person name="Ding S.J."/>
            <person name="Wang X.J."/>
            <person name="Zhu J.G."/>
            <person name="Ruan X.D."/>
            <person name="Zhao L."/>
            <person name="Wei J.T."/>
            <person name="Ye R.Z."/>
            <person name="Que T.C."/>
            <person name="Du C.H."/>
            <person name="Zhou Y.H."/>
            <person name="Cheng J.X."/>
            <person name="Dai P.F."/>
            <person name="Guo W.B."/>
            <person name="Han X.H."/>
            <person name="Huang E.J."/>
            <person name="Li L.F."/>
            <person name="Wei W."/>
            <person name="Gao Y.C."/>
            <person name="Liu J.Z."/>
            <person name="Shao H.Z."/>
            <person name="Wang X."/>
            <person name="Wang C.C."/>
            <person name="Yang T.C."/>
            <person name="Huo Q.B."/>
            <person name="Li W."/>
            <person name="Chen H.Y."/>
            <person name="Chen S.E."/>
            <person name="Zhou L.G."/>
            <person name="Ni X.B."/>
            <person name="Tian J.H."/>
            <person name="Sheng Y."/>
            <person name="Liu T."/>
            <person name="Pan Y.S."/>
            <person name="Xia L.Y."/>
            <person name="Li J."/>
            <person name="Zhao F."/>
            <person name="Cao W.C."/>
        </authorList>
    </citation>
    <scope>NUCLEOTIDE SEQUENCE [LARGE SCALE GENOMIC DNA]</scope>
    <source>
        <strain evidence="2">HaeL-2018</strain>
    </source>
</reference>
<dbReference type="GO" id="GO:0016491">
    <property type="term" value="F:oxidoreductase activity"/>
    <property type="evidence" value="ECO:0007669"/>
    <property type="project" value="UniProtKB-KW"/>
</dbReference>
<dbReference type="Gene3D" id="3.40.50.720">
    <property type="entry name" value="NAD(P)-binding Rossmann-like Domain"/>
    <property type="match status" value="2"/>
</dbReference>
<dbReference type="EMBL" id="JABSTR010000005">
    <property type="protein sequence ID" value="KAH9369560.1"/>
    <property type="molecule type" value="Genomic_DNA"/>
</dbReference>
<dbReference type="Pfam" id="PF00106">
    <property type="entry name" value="adh_short"/>
    <property type="match status" value="1"/>
</dbReference>
<evidence type="ECO:0000313" key="2">
    <source>
        <dbReference type="EMBL" id="KAH9369560.1"/>
    </source>
</evidence>
<dbReference type="Proteomes" id="UP000821853">
    <property type="component" value="Chromosome 3"/>
</dbReference>
<protein>
    <submittedName>
        <fullName evidence="2">Uncharacterized protein</fullName>
    </submittedName>
</protein>
<dbReference type="PRINTS" id="PR00081">
    <property type="entry name" value="GDHRDH"/>
</dbReference>
<dbReference type="InterPro" id="IPR036291">
    <property type="entry name" value="NAD(P)-bd_dom_sf"/>
</dbReference>
<dbReference type="InterPro" id="IPR002347">
    <property type="entry name" value="SDR_fam"/>
</dbReference>
<dbReference type="OrthoDB" id="191139at2759"/>
<dbReference type="AlphaFoldDB" id="A0A9J6G4V5"/>
<gene>
    <name evidence="2" type="ORF">HPB48_019652</name>
</gene>
<evidence type="ECO:0000313" key="3">
    <source>
        <dbReference type="Proteomes" id="UP000821853"/>
    </source>
</evidence>
<comment type="caution">
    <text evidence="2">The sequence shown here is derived from an EMBL/GenBank/DDBJ whole genome shotgun (WGS) entry which is preliminary data.</text>
</comment>
<keyword evidence="1" id="KW-0560">Oxidoreductase</keyword>
<organism evidence="2 3">
    <name type="scientific">Haemaphysalis longicornis</name>
    <name type="common">Bush tick</name>
    <dbReference type="NCBI Taxonomy" id="44386"/>
    <lineage>
        <taxon>Eukaryota</taxon>
        <taxon>Metazoa</taxon>
        <taxon>Ecdysozoa</taxon>
        <taxon>Arthropoda</taxon>
        <taxon>Chelicerata</taxon>
        <taxon>Arachnida</taxon>
        <taxon>Acari</taxon>
        <taxon>Parasitiformes</taxon>
        <taxon>Ixodida</taxon>
        <taxon>Ixodoidea</taxon>
        <taxon>Ixodidae</taxon>
        <taxon>Haemaphysalinae</taxon>
        <taxon>Haemaphysalis</taxon>
    </lineage>
</organism>
<dbReference type="SUPFAM" id="SSF51735">
    <property type="entry name" value="NAD(P)-binding Rossmann-fold domains"/>
    <property type="match status" value="2"/>
</dbReference>
<dbReference type="PANTHER" id="PTHR43157:SF31">
    <property type="entry name" value="PHOSPHATIDYLINOSITOL-GLYCAN BIOSYNTHESIS CLASS F PROTEIN"/>
    <property type="match status" value="1"/>
</dbReference>
<accession>A0A9J6G4V5</accession>
<keyword evidence="3" id="KW-1185">Reference proteome</keyword>
<proteinExistence type="predicted"/>
<evidence type="ECO:0000256" key="1">
    <source>
        <dbReference type="ARBA" id="ARBA00023002"/>
    </source>
</evidence>
<sequence length="407" mass="44823">MTSSPSRVVNVVSDYHRLGDVSRLEDKARGINPLSNPTAVYGNTKLALSLFTIALAERLKHAGVTANFLHPGAVKTGIADKRPGLRKFFFYLLLGINGKRWWCSSRSCCSSVRMCGSLTPCVQSQATMEGKTVIVTGATSGVGRETAKELARRKARVIIGCRNLNTAKDVAQEIFEETKQQVVIKHLDLHSLKSVRNFCDDILRTERRLDVLINNAGSVGRSKEVKLTEDGFEEVFQANHLAPFLLTILLVDLLKKSSPSRVVNVTSNYHRLGEVNRLEDRARGVNPVRNPMAVYGNAKLAFCMSTIALAERLKDAGVTANFLHPGSVDTQIVEEGSRLRKFFFYVSLIINGKTPLQGAQTSIRLAVDPDLEGTTGEYFDNCVPAVPQFEARAFPIPSSSRKCSARR</sequence>
<dbReference type="VEuPathDB" id="VectorBase:HLOH_062541"/>
<dbReference type="PANTHER" id="PTHR43157">
    <property type="entry name" value="PHOSPHATIDYLINOSITOL-GLYCAN BIOSYNTHESIS CLASS F PROTEIN-RELATED"/>
    <property type="match status" value="1"/>
</dbReference>
<dbReference type="InterPro" id="IPR020904">
    <property type="entry name" value="Sc_DH/Rdtase_CS"/>
</dbReference>
<dbReference type="OMA" id="MSTYNTE"/>
<dbReference type="PROSITE" id="PS00061">
    <property type="entry name" value="ADH_SHORT"/>
    <property type="match status" value="1"/>
</dbReference>
<name>A0A9J6G4V5_HAELO</name>